<dbReference type="PROSITE" id="PS00903">
    <property type="entry name" value="CYT_DCMP_DEAMINASES_1"/>
    <property type="match status" value="1"/>
</dbReference>
<dbReference type="InterPro" id="IPR002125">
    <property type="entry name" value="CMP_dCMP_dom"/>
</dbReference>
<dbReference type="STRING" id="1630136.AS592_03165"/>
<dbReference type="RefSeq" id="WP_067332174.1">
    <property type="nucleotide sequence ID" value="NZ_LNKT01000067.1"/>
</dbReference>
<comment type="caution">
    <text evidence="6">The sequence shown here is derived from an EMBL/GenBank/DDBJ whole genome shotgun (WGS) entry which is preliminary data.</text>
</comment>
<dbReference type="CDD" id="cd01285">
    <property type="entry name" value="nucleoside_deaminase"/>
    <property type="match status" value="1"/>
</dbReference>
<dbReference type="EMBL" id="LNKT01000067">
    <property type="protein sequence ID" value="KYJ85753.1"/>
    <property type="molecule type" value="Genomic_DNA"/>
</dbReference>
<comment type="similarity">
    <text evidence="1">Belongs to the cytidine and deoxycytidylate deaminase family.</text>
</comment>
<dbReference type="PANTHER" id="PTHR11079:SF161">
    <property type="entry name" value="CMP_DCMP-TYPE DEAMINASE DOMAIN-CONTAINING PROTEIN"/>
    <property type="match status" value="1"/>
</dbReference>
<sequence length="153" mass="17122">MTDFMQEAFTEAQKGISAGDGGPFGAVIVKEGKIISRGHNEVVKSNDPTAHAEMIAIRNASEKLRSFNLEGCILYVTGEPCPMCFSAIHWAHIDEVYYCNTKEDAAKIGFDDAFITEIIEGKRKDPVSFVHLPDESCKQLFLQWYEDPDKVPY</sequence>
<accession>A0A151CES7</accession>
<dbReference type="PANTHER" id="PTHR11079">
    <property type="entry name" value="CYTOSINE DEAMINASE FAMILY MEMBER"/>
    <property type="match status" value="1"/>
</dbReference>
<evidence type="ECO:0000313" key="7">
    <source>
        <dbReference type="Proteomes" id="UP000075359"/>
    </source>
</evidence>
<evidence type="ECO:0000259" key="5">
    <source>
        <dbReference type="PROSITE" id="PS51747"/>
    </source>
</evidence>
<keyword evidence="3" id="KW-0378">Hydrolase</keyword>
<feature type="domain" description="CMP/dCMP-type deaminase" evidence="5">
    <location>
        <begin position="1"/>
        <end position="117"/>
    </location>
</feature>
<dbReference type="Proteomes" id="UP000075359">
    <property type="component" value="Unassembled WGS sequence"/>
</dbReference>
<name>A0A151CES7_9BACT</name>
<gene>
    <name evidence="6" type="ORF">AS592_03165</name>
</gene>
<keyword evidence="2" id="KW-0479">Metal-binding</keyword>
<evidence type="ECO:0000256" key="2">
    <source>
        <dbReference type="ARBA" id="ARBA00022723"/>
    </source>
</evidence>
<evidence type="ECO:0000256" key="1">
    <source>
        <dbReference type="ARBA" id="ARBA00006576"/>
    </source>
</evidence>
<dbReference type="SUPFAM" id="SSF53927">
    <property type="entry name" value="Cytidine deaminase-like"/>
    <property type="match status" value="1"/>
</dbReference>
<dbReference type="GO" id="GO:0047974">
    <property type="term" value="F:guanosine deaminase activity"/>
    <property type="evidence" value="ECO:0007669"/>
    <property type="project" value="TreeGrafter"/>
</dbReference>
<dbReference type="Pfam" id="PF00383">
    <property type="entry name" value="dCMP_cyt_deam_1"/>
    <property type="match status" value="1"/>
</dbReference>
<dbReference type="InterPro" id="IPR016192">
    <property type="entry name" value="APOBEC/CMP_deaminase_Zn-bd"/>
</dbReference>
<dbReference type="InterPro" id="IPR016193">
    <property type="entry name" value="Cytidine_deaminase-like"/>
</dbReference>
<dbReference type="OrthoDB" id="9802676at2"/>
<dbReference type="FunFam" id="3.40.140.10:FF:000011">
    <property type="entry name" value="tRNA-specific adenosine deaminase"/>
    <property type="match status" value="1"/>
</dbReference>
<evidence type="ECO:0000256" key="3">
    <source>
        <dbReference type="ARBA" id="ARBA00022801"/>
    </source>
</evidence>
<organism evidence="6 7">
    <name type="scientific">Sulfurovum riftiae</name>
    <dbReference type="NCBI Taxonomy" id="1630136"/>
    <lineage>
        <taxon>Bacteria</taxon>
        <taxon>Pseudomonadati</taxon>
        <taxon>Campylobacterota</taxon>
        <taxon>Epsilonproteobacteria</taxon>
        <taxon>Campylobacterales</taxon>
        <taxon>Sulfurovaceae</taxon>
        <taxon>Sulfurovum</taxon>
    </lineage>
</organism>
<reference evidence="6 7" key="1">
    <citation type="submission" date="2015-11" db="EMBL/GenBank/DDBJ databases">
        <title>Draft genome of Sulfurovum riftiae 1812E, a member of the Epsilonproteobacteria isolated from the tube of the deep-sea hydrothermal vent tubewom Riftia pachyptila.</title>
        <authorList>
            <person name="Vetriani C."/>
            <person name="Giovannelli D."/>
        </authorList>
    </citation>
    <scope>NUCLEOTIDE SEQUENCE [LARGE SCALE GENOMIC DNA]</scope>
    <source>
        <strain evidence="6 7">1812E</strain>
    </source>
</reference>
<evidence type="ECO:0000256" key="4">
    <source>
        <dbReference type="ARBA" id="ARBA00022833"/>
    </source>
</evidence>
<keyword evidence="4" id="KW-0862">Zinc</keyword>
<dbReference type="GO" id="GO:0006152">
    <property type="term" value="P:purine nucleoside catabolic process"/>
    <property type="evidence" value="ECO:0007669"/>
    <property type="project" value="TreeGrafter"/>
</dbReference>
<dbReference type="AlphaFoldDB" id="A0A151CES7"/>
<dbReference type="GO" id="GO:0008270">
    <property type="term" value="F:zinc ion binding"/>
    <property type="evidence" value="ECO:0007669"/>
    <property type="project" value="InterPro"/>
</dbReference>
<evidence type="ECO:0000313" key="6">
    <source>
        <dbReference type="EMBL" id="KYJ85753.1"/>
    </source>
</evidence>
<protein>
    <submittedName>
        <fullName evidence="6">Cytosine deaminase</fullName>
    </submittedName>
</protein>
<dbReference type="PROSITE" id="PS51747">
    <property type="entry name" value="CYT_DCMP_DEAMINASES_2"/>
    <property type="match status" value="1"/>
</dbReference>
<proteinExistence type="inferred from homology"/>
<keyword evidence="7" id="KW-1185">Reference proteome</keyword>
<dbReference type="Gene3D" id="3.40.140.10">
    <property type="entry name" value="Cytidine Deaminase, domain 2"/>
    <property type="match status" value="1"/>
</dbReference>